<dbReference type="eggNOG" id="COG4948">
    <property type="taxonomic scope" value="Bacteria"/>
</dbReference>
<comment type="catalytic activity">
    <reaction evidence="4">
        <text>(1R,6R)-6-hydroxy-2-succinyl-cyclohexa-2,4-diene-1-carboxylate = 2-succinylbenzoate + H2O</text>
        <dbReference type="Rhea" id="RHEA:10196"/>
        <dbReference type="ChEBI" id="CHEBI:15377"/>
        <dbReference type="ChEBI" id="CHEBI:18325"/>
        <dbReference type="ChEBI" id="CHEBI:58689"/>
        <dbReference type="EC" id="4.2.1.113"/>
    </reaction>
</comment>
<dbReference type="InterPro" id="IPR029065">
    <property type="entry name" value="Enolase_C-like"/>
</dbReference>
<dbReference type="UniPathway" id="UPA01057">
    <property type="reaction ID" value="UER00165"/>
</dbReference>
<evidence type="ECO:0000313" key="6">
    <source>
        <dbReference type="EMBL" id="EWS81969.1"/>
    </source>
</evidence>
<dbReference type="InterPro" id="IPR010196">
    <property type="entry name" value="OSB_synthase_MenC1"/>
</dbReference>
<feature type="binding site" evidence="4">
    <location>
        <position position="191"/>
    </location>
    <ligand>
        <name>Mg(2+)</name>
        <dbReference type="ChEBI" id="CHEBI:18420"/>
    </ligand>
</feature>
<evidence type="ECO:0000256" key="3">
    <source>
        <dbReference type="ARBA" id="ARBA00023239"/>
    </source>
</evidence>
<protein>
    <recommendedName>
        <fullName evidence="4">o-succinylbenzoate synthase</fullName>
        <shortName evidence="4">OSB synthase</shortName>
        <shortName evidence="4">OSBS</shortName>
        <ecNumber evidence="4">4.2.1.113</ecNumber>
    </recommendedName>
    <alternativeName>
        <fullName evidence="4">4-(2'-carboxyphenyl)-4-oxybutyric acid synthase</fullName>
    </alternativeName>
    <alternativeName>
        <fullName evidence="4">o-succinylbenzoic acid synthase</fullName>
    </alternativeName>
</protein>
<comment type="pathway">
    <text evidence="4">Quinol/quinone metabolism; 1,4-dihydroxy-2-naphthoate biosynthesis; 1,4-dihydroxy-2-naphthoate from chorismate: step 4/7.</text>
</comment>
<dbReference type="InterPro" id="IPR013342">
    <property type="entry name" value="Mandelate_racemase_C"/>
</dbReference>
<keyword evidence="7" id="KW-1185">Reference proteome</keyword>
<feature type="binding site" evidence="4">
    <location>
        <position position="140"/>
    </location>
    <ligand>
        <name>Mg(2+)</name>
        <dbReference type="ChEBI" id="CHEBI:18420"/>
    </ligand>
</feature>
<comment type="caution">
    <text evidence="6">The sequence shown here is derived from an EMBL/GenBank/DDBJ whole genome shotgun (WGS) entry which is preliminary data.</text>
</comment>
<dbReference type="STRING" id="396014.BF93_14165"/>
<evidence type="ECO:0000259" key="5">
    <source>
        <dbReference type="SMART" id="SM00922"/>
    </source>
</evidence>
<keyword evidence="4" id="KW-0474">Menaquinone biosynthesis</keyword>
<dbReference type="GO" id="GO:0000287">
    <property type="term" value="F:magnesium ion binding"/>
    <property type="evidence" value="ECO:0007669"/>
    <property type="project" value="UniProtKB-UniRule"/>
</dbReference>
<name>Z9JUU0_9MICO</name>
<dbReference type="SFLD" id="SFLDS00001">
    <property type="entry name" value="Enolase"/>
    <property type="match status" value="1"/>
</dbReference>
<dbReference type="Gene3D" id="3.20.20.120">
    <property type="entry name" value="Enolase-like C-terminal domain"/>
    <property type="match status" value="1"/>
</dbReference>
<dbReference type="UniPathway" id="UPA00079"/>
<reference evidence="6 7" key="1">
    <citation type="submission" date="2014-02" db="EMBL/GenBank/DDBJ databases">
        <title>Genome sequence of Brachybacterium phenoliresistens strain W13A50.</title>
        <authorList>
            <person name="Wang X."/>
        </authorList>
    </citation>
    <scope>NUCLEOTIDE SEQUENCE [LARGE SCALE GENOMIC DNA]</scope>
    <source>
        <strain evidence="6 7">W13A50</strain>
    </source>
</reference>
<accession>Z9JUU0</accession>
<comment type="similarity">
    <text evidence="4">Belongs to the mandelate racemase/muconate lactonizing enzyme family. MenC type 1 subfamily.</text>
</comment>
<dbReference type="PANTHER" id="PTHR48073">
    <property type="entry name" value="O-SUCCINYLBENZOATE SYNTHASE-RELATED"/>
    <property type="match status" value="1"/>
</dbReference>
<dbReference type="PATRIC" id="fig|396014.3.peg.1185"/>
<dbReference type="Pfam" id="PF13378">
    <property type="entry name" value="MR_MLE_C"/>
    <property type="match status" value="1"/>
</dbReference>
<dbReference type="SUPFAM" id="SSF51604">
    <property type="entry name" value="Enolase C-terminal domain-like"/>
    <property type="match status" value="1"/>
</dbReference>
<dbReference type="EMBL" id="JDYK01000004">
    <property type="protein sequence ID" value="EWS81969.1"/>
    <property type="molecule type" value="Genomic_DNA"/>
</dbReference>
<dbReference type="RefSeq" id="WP_038371469.1">
    <property type="nucleotide sequence ID" value="NZ_BAAAOW010000003.1"/>
</dbReference>
<feature type="domain" description="Mandelate racemase/muconate lactonizing enzyme C-terminal" evidence="5">
    <location>
        <begin position="87"/>
        <end position="187"/>
    </location>
</feature>
<feature type="binding site" evidence="4">
    <location>
        <position position="168"/>
    </location>
    <ligand>
        <name>Mg(2+)</name>
        <dbReference type="ChEBI" id="CHEBI:18420"/>
    </ligand>
</feature>
<dbReference type="HOGENOM" id="CLU_057696_0_0_11"/>
<evidence type="ECO:0000256" key="1">
    <source>
        <dbReference type="ARBA" id="ARBA00022723"/>
    </source>
</evidence>
<dbReference type="SFLD" id="SFLDF00009">
    <property type="entry name" value="o-succinylbenzoate_synthase"/>
    <property type="match status" value="1"/>
</dbReference>
<dbReference type="CDD" id="cd03320">
    <property type="entry name" value="OSBS"/>
    <property type="match status" value="1"/>
</dbReference>
<dbReference type="OrthoDB" id="3725747at2"/>
<evidence type="ECO:0000313" key="7">
    <source>
        <dbReference type="Proteomes" id="UP000023067"/>
    </source>
</evidence>
<evidence type="ECO:0000256" key="2">
    <source>
        <dbReference type="ARBA" id="ARBA00022842"/>
    </source>
</evidence>
<sequence length="327" mass="34343">MRVPAALRALGIDGAAAWSIPMTTRFRRITVREGVLLHGPAGWAEFSPFADYDAGESSAWLRAALEDALHERPAPRRGRVPVNATIPVVAPEQARRIAASLGARTAKVKVADPGTSLDADAERLAAVREELGPDARIRIDANAAWTLPEALAAIPVLDRAAGGLEYVEQPVASLEDMAALRRRVGVPLAADELVRRAEDPLRVARAGAADLLVMKVQPLGGVRRCLQLAQEAGLPVVVSSALESSVGIGAGIALAAALPELPSACGLATASLLTGDLTEQTLRSEAGSIPVTRPAVDPELLARHAASAVRARSWQRRLEECTARLAA</sequence>
<feature type="active site" description="Proton donor" evidence="4">
    <location>
        <position position="109"/>
    </location>
</feature>
<dbReference type="InterPro" id="IPR036849">
    <property type="entry name" value="Enolase-like_C_sf"/>
</dbReference>
<dbReference type="NCBIfam" id="NF002782">
    <property type="entry name" value="PRK02901.1"/>
    <property type="match status" value="1"/>
</dbReference>
<organism evidence="6 7">
    <name type="scientific">Brachybacterium phenoliresistens</name>
    <dbReference type="NCBI Taxonomy" id="396014"/>
    <lineage>
        <taxon>Bacteria</taxon>
        <taxon>Bacillati</taxon>
        <taxon>Actinomycetota</taxon>
        <taxon>Actinomycetes</taxon>
        <taxon>Micrococcales</taxon>
        <taxon>Dermabacteraceae</taxon>
        <taxon>Brachybacterium</taxon>
    </lineage>
</organism>
<dbReference type="Pfam" id="PF18374">
    <property type="entry name" value="Enolase_like_N"/>
    <property type="match status" value="1"/>
</dbReference>
<gene>
    <name evidence="4" type="primary">menC</name>
    <name evidence="6" type="ORF">BF93_14165</name>
</gene>
<comment type="pathway">
    <text evidence="4">Quinol/quinone metabolism; menaquinone biosynthesis.</text>
</comment>
<keyword evidence="1 4" id="KW-0479">Metal-binding</keyword>
<comment type="function">
    <text evidence="4">Converts 2-succinyl-6-hydroxy-2,4-cyclohexadiene-1-carboxylate (SHCHC) to 2-succinylbenzoate (OSB).</text>
</comment>
<keyword evidence="3 4" id="KW-0456">Lyase</keyword>
<comment type="cofactor">
    <cofactor evidence="4">
        <name>a divalent metal cation</name>
        <dbReference type="ChEBI" id="CHEBI:60240"/>
    </cofactor>
</comment>
<dbReference type="SMART" id="SM00922">
    <property type="entry name" value="MR_MLE"/>
    <property type="match status" value="1"/>
</dbReference>
<evidence type="ECO:0000256" key="4">
    <source>
        <dbReference type="HAMAP-Rule" id="MF_00470"/>
    </source>
</evidence>
<dbReference type="EC" id="4.2.1.113" evidence="4"/>
<dbReference type="PANTHER" id="PTHR48073:SF2">
    <property type="entry name" value="O-SUCCINYLBENZOATE SYNTHASE"/>
    <property type="match status" value="1"/>
</dbReference>
<dbReference type="Proteomes" id="UP000023067">
    <property type="component" value="Unassembled WGS sequence"/>
</dbReference>
<proteinExistence type="inferred from homology"/>
<keyword evidence="2 4" id="KW-0460">Magnesium</keyword>
<feature type="active site" description="Proton acceptor" evidence="4">
    <location>
        <position position="215"/>
    </location>
</feature>
<dbReference type="GO" id="GO:0043748">
    <property type="term" value="F:O-succinylbenzoate synthase activity"/>
    <property type="evidence" value="ECO:0007669"/>
    <property type="project" value="UniProtKB-EC"/>
</dbReference>
<dbReference type="HAMAP" id="MF_00470">
    <property type="entry name" value="MenC_1"/>
    <property type="match status" value="1"/>
</dbReference>
<dbReference type="AlphaFoldDB" id="Z9JUU0"/>
<dbReference type="SFLD" id="SFLDG00180">
    <property type="entry name" value="muconate_cycloisomerase"/>
    <property type="match status" value="1"/>
</dbReference>
<dbReference type="GO" id="GO:0009234">
    <property type="term" value="P:menaquinone biosynthetic process"/>
    <property type="evidence" value="ECO:0007669"/>
    <property type="project" value="UniProtKB-UniRule"/>
</dbReference>